<gene>
    <name evidence="1" type="ORF">DVA86_27830</name>
</gene>
<dbReference type="AlphaFoldDB" id="A0A345XW52"/>
<evidence type="ECO:0000313" key="1">
    <source>
        <dbReference type="EMBL" id="AXK35868.1"/>
    </source>
</evidence>
<protein>
    <submittedName>
        <fullName evidence="1">Uncharacterized protein</fullName>
    </submittedName>
</protein>
<organism evidence="1 2">
    <name type="scientific">Streptomyces armeniacus</name>
    <dbReference type="NCBI Taxonomy" id="83291"/>
    <lineage>
        <taxon>Bacteria</taxon>
        <taxon>Bacillati</taxon>
        <taxon>Actinomycetota</taxon>
        <taxon>Actinomycetes</taxon>
        <taxon>Kitasatosporales</taxon>
        <taxon>Streptomycetaceae</taxon>
        <taxon>Streptomyces</taxon>
    </lineage>
</organism>
<dbReference type="KEGG" id="sarm:DVA86_27830"/>
<keyword evidence="2" id="KW-1185">Reference proteome</keyword>
<proteinExistence type="predicted"/>
<sequence length="176" mass="19123">MDELREVLAAAGLPVPRLSMVDDGLVSVIEISTRAHPQARALAALLRRGLKSAFAAEEALREALRVHGLHVPQLTVRDRRVHLGTLTVATAEALAHSLGAPPYQPEGAIEEWPQAQHVRARLRNAIMENTGRTAVLDIVVHPDCLRCDRDAAVEISSSLHPQEARKLATALRQASL</sequence>
<dbReference type="EMBL" id="CP031320">
    <property type="protein sequence ID" value="AXK35868.1"/>
    <property type="molecule type" value="Genomic_DNA"/>
</dbReference>
<reference evidence="1 2" key="1">
    <citation type="submission" date="2018-07" db="EMBL/GenBank/DDBJ databases">
        <title>Draft genome of the type strain Streptomyces armeniacus ATCC 15676.</title>
        <authorList>
            <person name="Labana P."/>
            <person name="Gosse J.T."/>
            <person name="Boddy C.N."/>
        </authorList>
    </citation>
    <scope>NUCLEOTIDE SEQUENCE [LARGE SCALE GENOMIC DNA]</scope>
    <source>
        <strain evidence="1 2">ATCC 15676</strain>
    </source>
</reference>
<accession>A0A345XW52</accession>
<name>A0A345XW52_9ACTN</name>
<dbReference type="Proteomes" id="UP000254425">
    <property type="component" value="Chromosome"/>
</dbReference>
<evidence type="ECO:0000313" key="2">
    <source>
        <dbReference type="Proteomes" id="UP000254425"/>
    </source>
</evidence>